<evidence type="ECO:0008006" key="4">
    <source>
        <dbReference type="Google" id="ProtNLM"/>
    </source>
</evidence>
<organism evidence="2 3">
    <name type="scientific">Madurella fahalii</name>
    <dbReference type="NCBI Taxonomy" id="1157608"/>
    <lineage>
        <taxon>Eukaryota</taxon>
        <taxon>Fungi</taxon>
        <taxon>Dikarya</taxon>
        <taxon>Ascomycota</taxon>
        <taxon>Pezizomycotina</taxon>
        <taxon>Sordariomycetes</taxon>
        <taxon>Sordariomycetidae</taxon>
        <taxon>Sordariales</taxon>
        <taxon>Sordariales incertae sedis</taxon>
        <taxon>Madurella</taxon>
    </lineage>
</organism>
<dbReference type="RefSeq" id="XP_070915977.1">
    <property type="nucleotide sequence ID" value="XM_071059876.1"/>
</dbReference>
<proteinExistence type="predicted"/>
<protein>
    <recommendedName>
        <fullName evidence="4">Myb-like domain-containing protein</fullName>
    </recommendedName>
</protein>
<evidence type="ECO:0000313" key="3">
    <source>
        <dbReference type="Proteomes" id="UP001628179"/>
    </source>
</evidence>
<dbReference type="EMBL" id="BAAFSV010000002">
    <property type="protein sequence ID" value="GAB1314246.1"/>
    <property type="molecule type" value="Genomic_DNA"/>
</dbReference>
<accession>A0ABQ0G939</accession>
<gene>
    <name evidence="2" type="ORF">MFIFM68171_04456</name>
</gene>
<dbReference type="Proteomes" id="UP001628179">
    <property type="component" value="Unassembled WGS sequence"/>
</dbReference>
<feature type="compositionally biased region" description="Basic and acidic residues" evidence="1">
    <location>
        <begin position="93"/>
        <end position="104"/>
    </location>
</feature>
<feature type="region of interest" description="Disordered" evidence="1">
    <location>
        <begin position="93"/>
        <end position="168"/>
    </location>
</feature>
<keyword evidence="3" id="KW-1185">Reference proteome</keyword>
<evidence type="ECO:0000313" key="2">
    <source>
        <dbReference type="EMBL" id="GAB1314246.1"/>
    </source>
</evidence>
<feature type="compositionally biased region" description="Polar residues" evidence="1">
    <location>
        <begin position="136"/>
        <end position="161"/>
    </location>
</feature>
<dbReference type="GeneID" id="98175199"/>
<evidence type="ECO:0000256" key="1">
    <source>
        <dbReference type="SAM" id="MobiDB-lite"/>
    </source>
</evidence>
<reference evidence="2 3" key="1">
    <citation type="submission" date="2024-09" db="EMBL/GenBank/DDBJ databases">
        <title>Itraconazole resistance in Madurella fahalii resulting from another homologue of gene encoding cytochrome P450 14-alpha sterol demethylase (CYP51).</title>
        <authorList>
            <person name="Yoshioka I."/>
            <person name="Fahal A.H."/>
            <person name="Kaneko S."/>
            <person name="Yaguchi T."/>
        </authorList>
    </citation>
    <scope>NUCLEOTIDE SEQUENCE [LARGE SCALE GENOMIC DNA]</scope>
    <source>
        <strain evidence="2 3">IFM 68171</strain>
    </source>
</reference>
<comment type="caution">
    <text evidence="2">The sequence shown here is derived from an EMBL/GenBank/DDBJ whole genome shotgun (WGS) entry which is preliminary data.</text>
</comment>
<sequence length="213" mass="24494">MGGKVWSKEEEEVFWTRMMVQSPKRLAPDQERFGEKSWDQIAREMTKIMGDKARRKYTGLGIFEHYFQNAGLGRFSPNAGRLPLKYYRAERELKKERNDTKKSDPAPAPKDEEDGGIRKRKTHTTRRHDPPVDSDSLGSTTQSPIPASYQEQPLTSSSTAPATVLALPNPPSRYLIRRQYYLDRFLANHGWDAEDDMFVAQENAAPRRVVHEV</sequence>
<name>A0ABQ0G939_9PEZI</name>